<dbReference type="Proteomes" id="UP000316282">
    <property type="component" value="Unassembled WGS sequence"/>
</dbReference>
<dbReference type="SUPFAM" id="SSF56925">
    <property type="entry name" value="OMPA-like"/>
    <property type="match status" value="1"/>
</dbReference>
<organism evidence="4 5">
    <name type="scientific">Haemophilus haemolyticus</name>
    <dbReference type="NCBI Taxonomy" id="726"/>
    <lineage>
        <taxon>Bacteria</taxon>
        <taxon>Pseudomonadati</taxon>
        <taxon>Pseudomonadota</taxon>
        <taxon>Gammaproteobacteria</taxon>
        <taxon>Pasteurellales</taxon>
        <taxon>Pasteurellaceae</taxon>
        <taxon>Haemophilus</taxon>
    </lineage>
</organism>
<dbReference type="InterPro" id="IPR001677">
    <property type="entry name" value="TbpB_B_D"/>
</dbReference>
<keyword evidence="2" id="KW-0732">Signal</keyword>
<comment type="caution">
    <text evidence="4">The sequence shown here is derived from an EMBL/GenBank/DDBJ whole genome shotgun (WGS) entry which is preliminary data.</text>
</comment>
<evidence type="ECO:0000259" key="3">
    <source>
        <dbReference type="Pfam" id="PF01298"/>
    </source>
</evidence>
<dbReference type="Gene3D" id="2.40.160.90">
    <property type="match status" value="1"/>
</dbReference>
<dbReference type="NCBIfam" id="NF041636">
    <property type="entry name" value="slam_lipo"/>
    <property type="match status" value="1"/>
</dbReference>
<feature type="domain" description="Transferrin-binding protein B C-lobe/N-lobe beta-barrel" evidence="3">
    <location>
        <begin position="246"/>
        <end position="365"/>
    </location>
</feature>
<accession>A0A502LGP8</accession>
<sequence length="367" mass="38862">MNINLKKFSLTILAALTLTACGSGGGGSVPSTPAPRPSTPAAQPSTPAAQPSTPAAQPSTPASQPNTPAAQPSTPAAQPSTPAAQPSTPATQPSTPAAQPNTPAAQPSTPAAQPSTPAAQPSEQSVLEMPERSPTNTGLVFSIKTESEEDSVGQINTINNEQELSNRTLTSIDVDGKNIPIDFKFELNEDWTKEGEFIKERNLSPHVCCGKYTHVRFGAIANHSYGQNDILFYNGIPSENVPNSNPKSAPVSYIGESVMAYKGTRSYRRGISKFTVDFEKKELSGSLNTENRRYNTEINEYDAPTNVKVEIDAKISGNRFYGTAKSSTFVSEGITEGKFYGDGAKELGGMVKAKDNSWAGAYGAKAQ</sequence>
<feature type="chain" id="PRO_5021385496" evidence="2">
    <location>
        <begin position="21"/>
        <end position="367"/>
    </location>
</feature>
<evidence type="ECO:0000313" key="5">
    <source>
        <dbReference type="Proteomes" id="UP000316282"/>
    </source>
</evidence>
<gene>
    <name evidence="4" type="ORF">EUX52_04325</name>
</gene>
<dbReference type="PROSITE" id="PS51257">
    <property type="entry name" value="PROKAR_LIPOPROTEIN"/>
    <property type="match status" value="1"/>
</dbReference>
<name>A0A502LGP8_HAEHA</name>
<dbReference type="Pfam" id="PF01298">
    <property type="entry name" value="TbpB_B_D"/>
    <property type="match status" value="1"/>
</dbReference>
<feature type="signal peptide" evidence="2">
    <location>
        <begin position="1"/>
        <end position="20"/>
    </location>
</feature>
<reference evidence="4 5" key="1">
    <citation type="submission" date="2019-01" db="EMBL/GenBank/DDBJ databases">
        <title>Comparative genomic analysis identifies haemin-independent Haemophilus haemolyticus: a formal re-classification of Haemophilus intermedius.</title>
        <authorList>
            <person name="Harris T.M."/>
            <person name="Price E.P."/>
            <person name="Sarovich D.S."/>
            <person name="Norskov-Lauritsen N."/>
            <person name="Beissbarth J."/>
            <person name="Chang A.B."/>
            <person name="Smith-Vaughan H.C."/>
        </authorList>
    </citation>
    <scope>NUCLEOTIDE SEQUENCE [LARGE SCALE GENOMIC DNA]</scope>
    <source>
        <strain evidence="4 5">60982 B Hi-1</strain>
    </source>
</reference>
<evidence type="ECO:0000256" key="1">
    <source>
        <dbReference type="SAM" id="MobiDB-lite"/>
    </source>
</evidence>
<evidence type="ECO:0000313" key="4">
    <source>
        <dbReference type="EMBL" id="TPH21415.1"/>
    </source>
</evidence>
<protein>
    <submittedName>
        <fullName evidence="4">Metal-binding protein</fullName>
    </submittedName>
</protein>
<dbReference type="AlphaFoldDB" id="A0A502LGP8"/>
<dbReference type="InterPro" id="IPR054843">
    <property type="entry name" value="Slam_hemophilin_C"/>
</dbReference>
<evidence type="ECO:0000256" key="2">
    <source>
        <dbReference type="SAM" id="SignalP"/>
    </source>
</evidence>
<feature type="region of interest" description="Disordered" evidence="1">
    <location>
        <begin position="23"/>
        <end position="136"/>
    </location>
</feature>
<proteinExistence type="predicted"/>
<feature type="compositionally biased region" description="Low complexity" evidence="1">
    <location>
        <begin position="39"/>
        <end position="122"/>
    </location>
</feature>
<dbReference type="PRINTS" id="PR01217">
    <property type="entry name" value="PRICHEXTENSN"/>
</dbReference>
<dbReference type="RefSeq" id="WP_140527351.1">
    <property type="nucleotide sequence ID" value="NZ_SDPD01000007.1"/>
</dbReference>
<dbReference type="EMBL" id="SDPD01000007">
    <property type="protein sequence ID" value="TPH21415.1"/>
    <property type="molecule type" value="Genomic_DNA"/>
</dbReference>
<dbReference type="InterPro" id="IPR011250">
    <property type="entry name" value="OMP/PagP_B-barrel"/>
</dbReference>